<evidence type="ECO:0000256" key="3">
    <source>
        <dbReference type="ARBA" id="ARBA00022448"/>
    </source>
</evidence>
<organism evidence="9 10">
    <name type="scientific">Patulibacter brassicae</name>
    <dbReference type="NCBI Taxonomy" id="1705717"/>
    <lineage>
        <taxon>Bacteria</taxon>
        <taxon>Bacillati</taxon>
        <taxon>Actinomycetota</taxon>
        <taxon>Thermoleophilia</taxon>
        <taxon>Solirubrobacterales</taxon>
        <taxon>Patulibacteraceae</taxon>
        <taxon>Patulibacter</taxon>
    </lineage>
</organism>
<dbReference type="PANTHER" id="PTHR34982:SF1">
    <property type="entry name" value="FLAGELLAR ASSEMBLY PROTEIN FLIH"/>
    <property type="match status" value="1"/>
</dbReference>
<reference evidence="9 10" key="1">
    <citation type="submission" date="2023-11" db="EMBL/GenBank/DDBJ databases">
        <authorList>
            <person name="Xu M."/>
            <person name="Jiang T."/>
        </authorList>
    </citation>
    <scope>NUCLEOTIDE SEQUENCE [LARGE SCALE GENOMIC DNA]</scope>
    <source>
        <strain evidence="9 10">SD</strain>
    </source>
</reference>
<feature type="domain" description="Flagellar assembly protein FliH/Type III secretion system HrpE" evidence="8">
    <location>
        <begin position="87"/>
        <end position="210"/>
    </location>
</feature>
<keyword evidence="10" id="KW-1185">Reference proteome</keyword>
<keyword evidence="4" id="KW-1005">Bacterial flagellum biogenesis</keyword>
<comment type="function">
    <text evidence="1">Needed for flagellar regrowth and assembly.</text>
</comment>
<dbReference type="Proteomes" id="UP001277761">
    <property type="component" value="Unassembled WGS sequence"/>
</dbReference>
<dbReference type="RefSeq" id="WP_319955363.1">
    <property type="nucleotide sequence ID" value="NZ_JAXAVX010000011.1"/>
</dbReference>
<proteinExistence type="inferred from homology"/>
<keyword evidence="7" id="KW-0175">Coiled coil</keyword>
<sequence length="221" mass="23575">MHGPLIDHDVAALPDVEPERAAHAFAFPTLQPAERPPTVGELSRAIADARAEADAIREQARAAGRAEGLAQARAETAATLEPSACALAEAVQEARGAAGELAERLERDAVELALQLAEKIVVGAIEADPERVLDVVRGGLRGLVDRSQITILVHPDDLPALRDGLEGLRDELGGIERCELLGERRVGRGGALVRTAAGEVDVRIEAKLDRARQLLRETARR</sequence>
<accession>A0ABU4VQ59</accession>
<dbReference type="PANTHER" id="PTHR34982">
    <property type="entry name" value="YOP PROTEINS TRANSLOCATION PROTEIN L"/>
    <property type="match status" value="1"/>
</dbReference>
<evidence type="ECO:0000256" key="1">
    <source>
        <dbReference type="ARBA" id="ARBA00003041"/>
    </source>
</evidence>
<dbReference type="InterPro" id="IPR051472">
    <property type="entry name" value="T3SS_Stator/FliH"/>
</dbReference>
<keyword evidence="3" id="KW-0813">Transport</keyword>
<protein>
    <submittedName>
        <fullName evidence="9">FliH/SctL family protein</fullName>
    </submittedName>
</protein>
<evidence type="ECO:0000313" key="10">
    <source>
        <dbReference type="Proteomes" id="UP001277761"/>
    </source>
</evidence>
<evidence type="ECO:0000256" key="7">
    <source>
        <dbReference type="SAM" id="Coils"/>
    </source>
</evidence>
<dbReference type="EMBL" id="JAXAVX010000011">
    <property type="protein sequence ID" value="MDX8153214.1"/>
    <property type="molecule type" value="Genomic_DNA"/>
</dbReference>
<keyword evidence="5" id="KW-0653">Protein transport</keyword>
<gene>
    <name evidence="9" type="ORF">SK069_16570</name>
</gene>
<evidence type="ECO:0000256" key="2">
    <source>
        <dbReference type="ARBA" id="ARBA00006602"/>
    </source>
</evidence>
<evidence type="ECO:0000259" key="8">
    <source>
        <dbReference type="Pfam" id="PF02108"/>
    </source>
</evidence>
<dbReference type="Pfam" id="PF02108">
    <property type="entry name" value="FliH"/>
    <property type="match status" value="1"/>
</dbReference>
<keyword evidence="6" id="KW-1006">Bacterial flagellum protein export</keyword>
<evidence type="ECO:0000313" key="9">
    <source>
        <dbReference type="EMBL" id="MDX8153214.1"/>
    </source>
</evidence>
<evidence type="ECO:0000256" key="5">
    <source>
        <dbReference type="ARBA" id="ARBA00022927"/>
    </source>
</evidence>
<comment type="caution">
    <text evidence="9">The sequence shown here is derived from an EMBL/GenBank/DDBJ whole genome shotgun (WGS) entry which is preliminary data.</text>
</comment>
<evidence type="ECO:0000256" key="4">
    <source>
        <dbReference type="ARBA" id="ARBA00022795"/>
    </source>
</evidence>
<dbReference type="InterPro" id="IPR018035">
    <property type="entry name" value="Flagellar_FliH/T3SS_HrpE"/>
</dbReference>
<comment type="similarity">
    <text evidence="2">Belongs to the FliH family.</text>
</comment>
<feature type="coiled-coil region" evidence="7">
    <location>
        <begin position="39"/>
        <end position="66"/>
    </location>
</feature>
<evidence type="ECO:0000256" key="6">
    <source>
        <dbReference type="ARBA" id="ARBA00023225"/>
    </source>
</evidence>
<name>A0ABU4VQ59_9ACTN</name>